<sequence>MEVSSSSKKGRGGRGVDGRWLFCKQPPWMKRQFAEISTRLSPLGTLMKLAQDDWKFSELHSKLSRRPSSSSPRMSEDDGWSL</sequence>
<organism evidence="1 2">
    <name type="scientific">Melastoma candidum</name>
    <dbReference type="NCBI Taxonomy" id="119954"/>
    <lineage>
        <taxon>Eukaryota</taxon>
        <taxon>Viridiplantae</taxon>
        <taxon>Streptophyta</taxon>
        <taxon>Embryophyta</taxon>
        <taxon>Tracheophyta</taxon>
        <taxon>Spermatophyta</taxon>
        <taxon>Magnoliopsida</taxon>
        <taxon>eudicotyledons</taxon>
        <taxon>Gunneridae</taxon>
        <taxon>Pentapetalae</taxon>
        <taxon>rosids</taxon>
        <taxon>malvids</taxon>
        <taxon>Myrtales</taxon>
        <taxon>Melastomataceae</taxon>
        <taxon>Melastomatoideae</taxon>
        <taxon>Melastomateae</taxon>
        <taxon>Melastoma</taxon>
    </lineage>
</organism>
<accession>A0ACB9LLP2</accession>
<evidence type="ECO:0000313" key="2">
    <source>
        <dbReference type="Proteomes" id="UP001057402"/>
    </source>
</evidence>
<dbReference type="Proteomes" id="UP001057402">
    <property type="component" value="Chromosome 11"/>
</dbReference>
<keyword evidence="2" id="KW-1185">Reference proteome</keyword>
<dbReference type="EMBL" id="CM042890">
    <property type="protein sequence ID" value="KAI4312171.1"/>
    <property type="molecule type" value="Genomic_DNA"/>
</dbReference>
<evidence type="ECO:0000313" key="1">
    <source>
        <dbReference type="EMBL" id="KAI4312171.1"/>
    </source>
</evidence>
<name>A0ACB9LLP2_9MYRT</name>
<comment type="caution">
    <text evidence="1">The sequence shown here is derived from an EMBL/GenBank/DDBJ whole genome shotgun (WGS) entry which is preliminary data.</text>
</comment>
<proteinExistence type="predicted"/>
<protein>
    <submittedName>
        <fullName evidence="1">Uncharacterized protein</fullName>
    </submittedName>
</protein>
<reference evidence="2" key="1">
    <citation type="journal article" date="2023" name="Front. Plant Sci.">
        <title>Chromosomal-level genome assembly of Melastoma candidum provides insights into trichome evolution.</title>
        <authorList>
            <person name="Zhong Y."/>
            <person name="Wu W."/>
            <person name="Sun C."/>
            <person name="Zou P."/>
            <person name="Liu Y."/>
            <person name="Dai S."/>
            <person name="Zhou R."/>
        </authorList>
    </citation>
    <scope>NUCLEOTIDE SEQUENCE [LARGE SCALE GENOMIC DNA]</scope>
</reference>
<gene>
    <name evidence="1" type="ORF">MLD38_037012</name>
</gene>